<dbReference type="InterPro" id="IPR007484">
    <property type="entry name" value="Peptidase_M28"/>
</dbReference>
<keyword evidence="11 18" id="KW-0378">Hydrolase</keyword>
<dbReference type="GO" id="GO:0005576">
    <property type="term" value="C:extracellular region"/>
    <property type="evidence" value="ECO:0007669"/>
    <property type="project" value="UniProtKB-SubCell"/>
</dbReference>
<dbReference type="CDD" id="cd03879">
    <property type="entry name" value="M28_AAP"/>
    <property type="match status" value="1"/>
</dbReference>
<keyword evidence="6" id="KW-0031">Aminopeptidase</keyword>
<dbReference type="GO" id="GO:0000103">
    <property type="term" value="P:sulfate assimilation"/>
    <property type="evidence" value="ECO:0007669"/>
    <property type="project" value="TreeGrafter"/>
</dbReference>
<dbReference type="PANTHER" id="PTHR43200">
    <property type="entry name" value="PHOSPHATASE"/>
    <property type="match status" value="1"/>
</dbReference>
<sequence length="765" mass="83870">MKVIATLALGATASTAVLGAVLPQQEPLTELSVHHGQERYLIELAPYQTRWVTEEEKWALKLDGVNFIDITAERNTGFYPTLNAGSYVHYPVQMEHSEEVAPLLRNLSKDNMEKNLEHFTSFHTRYYRSATGVESATWLYEQVLDVIKASGASKHGATVEQFSHPWGQFSIIARVPGQTNKTVVLGAHQDSINLFLPSILAAPGADDDGSGTVTILEGLRGLLQSDTVAKGKAPNTVEFHWYSAEEGGMLGSQAVFSQYKKDKRDVKAMLQQDMTGYIQGSSDAGRKEAVGIMVDYVDRGLTQFLKDVIKEYCKIGHIETKCGYACSDHTSASKYGYPSAMATESEMENSNKKIHTTDDRVKYLSFDHMLEHAKLTVGFAYELAFAPFQSLRAPEYEAVAIPLSHRYCSTRYLIMDSSIPYSKELQLACLTVQRATLATKKLLEAVDKGSFDKSDSTPVTIADFAAQALIIAAIHHAFPDDVFVGEESATALRSDPALLERTWELVASTRLTDEESDAQLYTPKTKEEMLEIIDLGAQGTCGSQNRAWVLDPVDGTATFIQGQQYAVCLCLLENGRQKVGVLGCPNMNLEKGYIHEDIVDREGYGHQVFAVAGHGAYMRKMDTGALLPAHKLEPKPTITDPKDLVFVDCAGGSSDINVHARLASQLGAPWPPKTDLWATQLRYIAVAVGGCNASMKIPRKASYRSKIWDHAGGMLIVEEVGCIVSDLAGRPVDCSLGRTLAGCHGMIVAPSSIHQRFVDAVQQIM</sequence>
<protein>
    <recommendedName>
        <fullName evidence="18">Peptide hydrolase</fullName>
        <ecNumber evidence="18">3.4.-.-</ecNumber>
    </recommendedName>
</protein>
<evidence type="ECO:0000313" key="20">
    <source>
        <dbReference type="EMBL" id="PYI24272.1"/>
    </source>
</evidence>
<evidence type="ECO:0000256" key="14">
    <source>
        <dbReference type="ARBA" id="ARBA00023145"/>
    </source>
</evidence>
<feature type="binding site" evidence="17">
    <location>
        <position position="486"/>
    </location>
    <ligand>
        <name>Mg(2+)</name>
        <dbReference type="ChEBI" id="CHEBI:18420"/>
        <label>1</label>
        <note>catalytic</note>
    </ligand>
</feature>
<dbReference type="GO" id="GO:0046872">
    <property type="term" value="F:metal ion binding"/>
    <property type="evidence" value="ECO:0007669"/>
    <property type="project" value="UniProtKB-KW"/>
</dbReference>
<dbReference type="Gene3D" id="3.30.540.10">
    <property type="entry name" value="Fructose-1,6-Bisphosphatase, subunit A, domain 1"/>
    <property type="match status" value="1"/>
</dbReference>
<keyword evidence="9 17" id="KW-0479">Metal-binding</keyword>
<comment type="cofactor">
    <cofactor evidence="1 17">
        <name>Mg(2+)</name>
        <dbReference type="ChEBI" id="CHEBI:18420"/>
    </cofactor>
</comment>
<evidence type="ECO:0000256" key="13">
    <source>
        <dbReference type="ARBA" id="ARBA00022842"/>
    </source>
</evidence>
<evidence type="ECO:0000256" key="16">
    <source>
        <dbReference type="ARBA" id="ARBA00043962"/>
    </source>
</evidence>
<dbReference type="FunFam" id="3.40.630.10:FF:000042">
    <property type="entry name" value="Peptide hydrolase"/>
    <property type="match status" value="1"/>
</dbReference>
<reference evidence="20 21" key="1">
    <citation type="submission" date="2018-02" db="EMBL/GenBank/DDBJ databases">
        <title>The genomes of Aspergillus section Nigri reveals drivers in fungal speciation.</title>
        <authorList>
            <consortium name="DOE Joint Genome Institute"/>
            <person name="Vesth T.C."/>
            <person name="Nybo J."/>
            <person name="Theobald S."/>
            <person name="Brandl J."/>
            <person name="Frisvad J.C."/>
            <person name="Nielsen K.F."/>
            <person name="Lyhne E.K."/>
            <person name="Kogle M.E."/>
            <person name="Kuo A."/>
            <person name="Riley R."/>
            <person name="Clum A."/>
            <person name="Nolan M."/>
            <person name="Lipzen A."/>
            <person name="Salamov A."/>
            <person name="Henrissat B."/>
            <person name="Wiebenga A."/>
            <person name="De vries R.P."/>
            <person name="Grigoriev I.V."/>
            <person name="Mortensen U.H."/>
            <person name="Andersen M.R."/>
            <person name="Baker S.E."/>
        </authorList>
    </citation>
    <scope>NUCLEOTIDE SEQUENCE [LARGE SCALE GENOMIC DNA]</scope>
    <source>
        <strain evidence="20 21">CBS 115571</strain>
    </source>
</reference>
<dbReference type="CDD" id="cd01517">
    <property type="entry name" value="PAP_phosphatase"/>
    <property type="match status" value="1"/>
</dbReference>
<dbReference type="GO" id="GO:0004177">
    <property type="term" value="F:aminopeptidase activity"/>
    <property type="evidence" value="ECO:0007669"/>
    <property type="project" value="UniProtKB-KW"/>
</dbReference>
<dbReference type="InterPro" id="IPR000760">
    <property type="entry name" value="Inositol_monophosphatase-like"/>
</dbReference>
<dbReference type="EC" id="3.4.-.-" evidence="18"/>
<comment type="similarity">
    <text evidence="4">Belongs to the inositol monophosphatase superfamily.</text>
</comment>
<dbReference type="OMA" id="NIAKMDY"/>
<feature type="signal peptide" evidence="18">
    <location>
        <begin position="1"/>
        <end position="19"/>
    </location>
</feature>
<feature type="binding site" evidence="17">
    <location>
        <position position="709"/>
    </location>
    <ligand>
        <name>Mg(2+)</name>
        <dbReference type="ChEBI" id="CHEBI:18420"/>
        <label>1</label>
        <note>catalytic</note>
    </ligand>
</feature>
<dbReference type="GO" id="GO:0006508">
    <property type="term" value="P:proteolysis"/>
    <property type="evidence" value="ECO:0007669"/>
    <property type="project" value="UniProtKB-KW"/>
</dbReference>
<comment type="similarity">
    <text evidence="16">Belongs to the peptidase M28 family. M28E subfamily.</text>
</comment>
<evidence type="ECO:0000256" key="5">
    <source>
        <dbReference type="ARBA" id="ARBA00011245"/>
    </source>
</evidence>
<evidence type="ECO:0000256" key="9">
    <source>
        <dbReference type="ARBA" id="ARBA00022723"/>
    </source>
</evidence>
<dbReference type="Gene3D" id="3.40.630.10">
    <property type="entry name" value="Zn peptidases"/>
    <property type="match status" value="1"/>
</dbReference>
<keyword evidence="10 18" id="KW-0732">Signal</keyword>
<keyword evidence="14" id="KW-0865">Zymogen</keyword>
<comment type="cofactor">
    <cofactor evidence="2">
        <name>Zn(2+)</name>
        <dbReference type="ChEBI" id="CHEBI:29105"/>
    </cofactor>
</comment>
<dbReference type="SUPFAM" id="SSF56655">
    <property type="entry name" value="Carbohydrate phosphatase"/>
    <property type="match status" value="1"/>
</dbReference>
<keyword evidence="15" id="KW-1015">Disulfide bond</keyword>
<gene>
    <name evidence="20" type="ORF">BO99DRAFT_418454</name>
</gene>
<evidence type="ECO:0000256" key="18">
    <source>
        <dbReference type="RuleBase" id="RU361240"/>
    </source>
</evidence>
<feature type="binding site" evidence="17">
    <location>
        <position position="554"/>
    </location>
    <ligand>
        <name>Mg(2+)</name>
        <dbReference type="ChEBI" id="CHEBI:18420"/>
        <label>1</label>
        <note>catalytic</note>
    </ligand>
</feature>
<evidence type="ECO:0000256" key="7">
    <source>
        <dbReference type="ARBA" id="ARBA00022525"/>
    </source>
</evidence>
<keyword evidence="13 17" id="KW-0460">Magnesium</keyword>
<feature type="domain" description="Peptidase M28" evidence="19">
    <location>
        <begin position="171"/>
        <end position="376"/>
    </location>
</feature>
<evidence type="ECO:0000256" key="17">
    <source>
        <dbReference type="PIRSR" id="PIRSR600760-2"/>
    </source>
</evidence>
<evidence type="ECO:0000256" key="6">
    <source>
        <dbReference type="ARBA" id="ARBA00022438"/>
    </source>
</evidence>
<dbReference type="Pfam" id="PF00459">
    <property type="entry name" value="Inositol_P"/>
    <property type="match status" value="1"/>
</dbReference>
<evidence type="ECO:0000256" key="8">
    <source>
        <dbReference type="ARBA" id="ARBA00022670"/>
    </source>
</evidence>
<evidence type="ECO:0000256" key="4">
    <source>
        <dbReference type="ARBA" id="ARBA00009759"/>
    </source>
</evidence>
<evidence type="ECO:0000256" key="11">
    <source>
        <dbReference type="ARBA" id="ARBA00022801"/>
    </source>
</evidence>
<evidence type="ECO:0000313" key="21">
    <source>
        <dbReference type="Proteomes" id="UP000249829"/>
    </source>
</evidence>
<organism evidence="20 21">
    <name type="scientific">Aspergillus violaceofuscus (strain CBS 115571)</name>
    <dbReference type="NCBI Taxonomy" id="1450538"/>
    <lineage>
        <taxon>Eukaryota</taxon>
        <taxon>Fungi</taxon>
        <taxon>Dikarya</taxon>
        <taxon>Ascomycota</taxon>
        <taxon>Pezizomycotina</taxon>
        <taxon>Eurotiomycetes</taxon>
        <taxon>Eurotiomycetidae</taxon>
        <taxon>Eurotiales</taxon>
        <taxon>Aspergillaceae</taxon>
        <taxon>Aspergillus</taxon>
    </lineage>
</organism>
<evidence type="ECO:0000256" key="12">
    <source>
        <dbReference type="ARBA" id="ARBA00022833"/>
    </source>
</evidence>
<evidence type="ECO:0000256" key="15">
    <source>
        <dbReference type="ARBA" id="ARBA00023157"/>
    </source>
</evidence>
<dbReference type="Gene3D" id="3.40.190.80">
    <property type="match status" value="1"/>
</dbReference>
<accession>A0A2V5HNU3</accession>
<evidence type="ECO:0000259" key="19">
    <source>
        <dbReference type="Pfam" id="PF04389"/>
    </source>
</evidence>
<dbReference type="FunFam" id="3.40.190.80:FF:000021">
    <property type="entry name" value="Myo-inositol-1(Or 4)-monophosphatase"/>
    <property type="match status" value="1"/>
</dbReference>
<dbReference type="Proteomes" id="UP000249829">
    <property type="component" value="Unassembled WGS sequence"/>
</dbReference>
<comment type="subcellular location">
    <subcellularLocation>
        <location evidence="3">Secreted</location>
    </subcellularLocation>
</comment>
<dbReference type="PANTHER" id="PTHR43200:SF2">
    <property type="entry name" value="3'(2'),5'-BISPHOSPHATE NUCLEOTIDASE"/>
    <property type="match status" value="1"/>
</dbReference>
<dbReference type="STRING" id="1450538.A0A2V5HNU3"/>
<dbReference type="Pfam" id="PF04389">
    <property type="entry name" value="Peptidase_M28"/>
    <property type="match status" value="1"/>
</dbReference>
<feature type="chain" id="PRO_5015797850" description="Peptide hydrolase" evidence="18">
    <location>
        <begin position="20"/>
        <end position="765"/>
    </location>
</feature>
<proteinExistence type="inferred from homology"/>
<dbReference type="GO" id="GO:0008441">
    <property type="term" value="F:3'(2'),5'-bisphosphate nucleotidase activity"/>
    <property type="evidence" value="ECO:0007669"/>
    <property type="project" value="TreeGrafter"/>
</dbReference>
<evidence type="ECO:0000256" key="10">
    <source>
        <dbReference type="ARBA" id="ARBA00022729"/>
    </source>
</evidence>
<keyword evidence="12 18" id="KW-0862">Zinc</keyword>
<comment type="subunit">
    <text evidence="5">Monomer.</text>
</comment>
<keyword evidence="21" id="KW-1185">Reference proteome</keyword>
<feature type="binding site" evidence="17">
    <location>
        <position position="551"/>
    </location>
    <ligand>
        <name>Mg(2+)</name>
        <dbReference type="ChEBI" id="CHEBI:18420"/>
        <label>1</label>
        <note>catalytic</note>
    </ligand>
</feature>
<keyword evidence="8 18" id="KW-0645">Protease</keyword>
<name>A0A2V5HNU3_ASPV1</name>
<evidence type="ECO:0000256" key="2">
    <source>
        <dbReference type="ARBA" id="ARBA00001947"/>
    </source>
</evidence>
<dbReference type="EMBL" id="KZ825102">
    <property type="protein sequence ID" value="PYI24272.1"/>
    <property type="molecule type" value="Genomic_DNA"/>
</dbReference>
<evidence type="ECO:0000256" key="1">
    <source>
        <dbReference type="ARBA" id="ARBA00001946"/>
    </source>
</evidence>
<keyword evidence="7" id="KW-0964">Secreted</keyword>
<dbReference type="SUPFAM" id="SSF53187">
    <property type="entry name" value="Zn-dependent exopeptidases"/>
    <property type="match status" value="1"/>
</dbReference>
<evidence type="ECO:0000256" key="3">
    <source>
        <dbReference type="ARBA" id="ARBA00004613"/>
    </source>
</evidence>
<dbReference type="AlphaFoldDB" id="A0A2V5HNU3"/>
<dbReference type="InterPro" id="IPR051090">
    <property type="entry name" value="Inositol_monoP_superfamily"/>
</dbReference>